<gene>
    <name evidence="3" type="ORF">JI744_00565</name>
</gene>
<evidence type="ECO:0000313" key="3">
    <source>
        <dbReference type="EMBL" id="MBL4926583.1"/>
    </source>
</evidence>
<dbReference type="Proteomes" id="UP000619033">
    <property type="component" value="Unassembled WGS sequence"/>
</dbReference>
<dbReference type="InterPro" id="IPR036894">
    <property type="entry name" value="YbaB-like_sf"/>
</dbReference>
<comment type="function">
    <text evidence="2">Binds to DNA and alters its conformation. May be involved in regulation of gene expression, nucleoid organization and DNA protection.</text>
</comment>
<dbReference type="RefSeq" id="WP_202657260.1">
    <property type="nucleotide sequence ID" value="NZ_JAESVP010000001.1"/>
</dbReference>
<keyword evidence="4" id="KW-1185">Reference proteome</keyword>
<comment type="subunit">
    <text evidence="2">Homodimer.</text>
</comment>
<dbReference type="PANTHER" id="PTHR33449">
    <property type="entry name" value="NUCLEOID-ASSOCIATED PROTEIN YBAB"/>
    <property type="match status" value="1"/>
</dbReference>
<dbReference type="PANTHER" id="PTHR33449:SF1">
    <property type="entry name" value="NUCLEOID-ASSOCIATED PROTEIN YBAB"/>
    <property type="match status" value="1"/>
</dbReference>
<reference evidence="3" key="1">
    <citation type="submission" date="2021-01" db="EMBL/GenBank/DDBJ databases">
        <title>Genome seq and assembly of Tabrizicola sp. KVB23.</title>
        <authorList>
            <person name="Chhetri G."/>
        </authorList>
    </citation>
    <scope>NUCLEOTIDE SEQUENCE</scope>
    <source>
        <strain evidence="3">KVB23</strain>
    </source>
</reference>
<keyword evidence="1 2" id="KW-0238">DNA-binding</keyword>
<dbReference type="SUPFAM" id="SSF82607">
    <property type="entry name" value="YbaB-like"/>
    <property type="match status" value="1"/>
</dbReference>
<dbReference type="Gene3D" id="3.30.1310.10">
    <property type="entry name" value="Nucleoid-associated protein YbaB-like domain"/>
    <property type="match status" value="1"/>
</dbReference>
<accession>A0A8J7MMV7</accession>
<protein>
    <recommendedName>
        <fullName evidence="2">Nucleoid-associated protein JI744_00565</fullName>
    </recommendedName>
</protein>
<dbReference type="InterPro" id="IPR004401">
    <property type="entry name" value="YbaB/EbfC"/>
</dbReference>
<dbReference type="PIRSF" id="PIRSF004555">
    <property type="entry name" value="UCP004555"/>
    <property type="match status" value="1"/>
</dbReference>
<dbReference type="GO" id="GO:0005829">
    <property type="term" value="C:cytosol"/>
    <property type="evidence" value="ECO:0007669"/>
    <property type="project" value="TreeGrafter"/>
</dbReference>
<comment type="similarity">
    <text evidence="2">Belongs to the YbaB/EbfC family.</text>
</comment>
<keyword evidence="2" id="KW-0963">Cytoplasm</keyword>
<comment type="subcellular location">
    <subcellularLocation>
        <location evidence="2">Cytoplasm</location>
        <location evidence="2">Nucleoid</location>
    </subcellularLocation>
</comment>
<organism evidence="3 4">
    <name type="scientific">Fuscibacter oryzae</name>
    <dbReference type="NCBI Taxonomy" id="2803939"/>
    <lineage>
        <taxon>Bacteria</taxon>
        <taxon>Pseudomonadati</taxon>
        <taxon>Pseudomonadota</taxon>
        <taxon>Alphaproteobacteria</taxon>
        <taxon>Rhodobacterales</taxon>
        <taxon>Paracoccaceae</taxon>
        <taxon>Fuscibacter</taxon>
    </lineage>
</organism>
<evidence type="ECO:0000313" key="4">
    <source>
        <dbReference type="Proteomes" id="UP000619033"/>
    </source>
</evidence>
<name>A0A8J7MMV7_9RHOB</name>
<dbReference type="GO" id="GO:0043590">
    <property type="term" value="C:bacterial nucleoid"/>
    <property type="evidence" value="ECO:0007669"/>
    <property type="project" value="UniProtKB-UniRule"/>
</dbReference>
<evidence type="ECO:0000256" key="2">
    <source>
        <dbReference type="HAMAP-Rule" id="MF_00274"/>
    </source>
</evidence>
<dbReference type="NCBIfam" id="TIGR00103">
    <property type="entry name" value="DNA_YbaB_EbfC"/>
    <property type="match status" value="1"/>
</dbReference>
<proteinExistence type="inferred from homology"/>
<dbReference type="GO" id="GO:0003677">
    <property type="term" value="F:DNA binding"/>
    <property type="evidence" value="ECO:0007669"/>
    <property type="project" value="UniProtKB-UniRule"/>
</dbReference>
<dbReference type="Pfam" id="PF02575">
    <property type="entry name" value="YbaB_DNA_bd"/>
    <property type="match status" value="1"/>
</dbReference>
<sequence length="114" mass="12180">MLKGLGNLGDMAKMMKAATEMQGKMADLQEQLARTVVIGESGAGLVKARATAKGEVTGLDIDASILVPTEKEVLEDLILAAIKDAQSRGQERNIEEMRKLTEALGLPSNMPLPF</sequence>
<dbReference type="HAMAP" id="MF_00274">
    <property type="entry name" value="DNA_YbaB_EbfC"/>
    <property type="match status" value="1"/>
</dbReference>
<evidence type="ECO:0000256" key="1">
    <source>
        <dbReference type="ARBA" id="ARBA00023125"/>
    </source>
</evidence>
<dbReference type="AlphaFoldDB" id="A0A8J7MMV7"/>
<comment type="caution">
    <text evidence="3">The sequence shown here is derived from an EMBL/GenBank/DDBJ whole genome shotgun (WGS) entry which is preliminary data.</text>
</comment>
<dbReference type="EMBL" id="JAESVP010000001">
    <property type="protein sequence ID" value="MBL4926583.1"/>
    <property type="molecule type" value="Genomic_DNA"/>
</dbReference>